<evidence type="ECO:0000256" key="1">
    <source>
        <dbReference type="ARBA" id="ARBA00022737"/>
    </source>
</evidence>
<evidence type="ECO:0000313" key="4">
    <source>
        <dbReference type="Proteomes" id="UP000271162"/>
    </source>
</evidence>
<dbReference type="WBParaSite" id="NBR_0000381901-mRNA-1">
    <property type="protein sequence ID" value="NBR_0000381901-mRNA-1"/>
    <property type="gene ID" value="NBR_0000381901"/>
</dbReference>
<keyword evidence="1" id="KW-0677">Repeat</keyword>
<evidence type="ECO:0000313" key="3">
    <source>
        <dbReference type="EMBL" id="VDL67410.1"/>
    </source>
</evidence>
<reference evidence="3 4" key="2">
    <citation type="submission" date="2018-11" db="EMBL/GenBank/DDBJ databases">
        <authorList>
            <consortium name="Pathogen Informatics"/>
        </authorList>
    </citation>
    <scope>NUCLEOTIDE SEQUENCE [LARGE SCALE GENOMIC DNA]</scope>
</reference>
<reference evidence="5" key="1">
    <citation type="submission" date="2017-02" db="UniProtKB">
        <authorList>
            <consortium name="WormBaseParasite"/>
        </authorList>
    </citation>
    <scope>IDENTIFICATION</scope>
</reference>
<dbReference type="GO" id="GO:0042302">
    <property type="term" value="F:structural constituent of cuticle"/>
    <property type="evidence" value="ECO:0007669"/>
    <property type="project" value="InterPro"/>
</dbReference>
<proteinExistence type="predicted"/>
<dbReference type="EMBL" id="UYSL01006219">
    <property type="protein sequence ID" value="VDL67410.1"/>
    <property type="molecule type" value="Genomic_DNA"/>
</dbReference>
<dbReference type="AlphaFoldDB" id="A0A0N4XMR7"/>
<evidence type="ECO:0000313" key="5">
    <source>
        <dbReference type="WBParaSite" id="NBR_0000381901-mRNA-1"/>
    </source>
</evidence>
<organism evidence="5">
    <name type="scientific">Nippostrongylus brasiliensis</name>
    <name type="common">Rat hookworm</name>
    <dbReference type="NCBI Taxonomy" id="27835"/>
    <lineage>
        <taxon>Eukaryota</taxon>
        <taxon>Metazoa</taxon>
        <taxon>Ecdysozoa</taxon>
        <taxon>Nematoda</taxon>
        <taxon>Chromadorea</taxon>
        <taxon>Rhabditida</taxon>
        <taxon>Rhabditina</taxon>
        <taxon>Rhabditomorpha</taxon>
        <taxon>Strongyloidea</taxon>
        <taxon>Heligmosomidae</taxon>
        <taxon>Nippostrongylus</taxon>
    </lineage>
</organism>
<dbReference type="Pfam" id="PF01484">
    <property type="entry name" value="Col_cuticle_N"/>
    <property type="match status" value="1"/>
</dbReference>
<dbReference type="SMART" id="SM01088">
    <property type="entry name" value="Col_cuticle_N"/>
    <property type="match status" value="1"/>
</dbReference>
<feature type="domain" description="Nematode cuticle collagen N-terminal" evidence="2">
    <location>
        <begin position="10"/>
        <end position="62"/>
    </location>
</feature>
<dbReference type="InterPro" id="IPR002486">
    <property type="entry name" value="Col_cuticle_N"/>
</dbReference>
<keyword evidence="4" id="KW-1185">Reference proteome</keyword>
<dbReference type="Proteomes" id="UP000271162">
    <property type="component" value="Unassembled WGS sequence"/>
</dbReference>
<evidence type="ECO:0000259" key="2">
    <source>
        <dbReference type="SMART" id="SM01088"/>
    </source>
</evidence>
<accession>A0A0N4XMR7</accession>
<dbReference type="STRING" id="27835.A0A0N4XMR7"/>
<sequence length="114" mass="12732">MCRQMREERLVVTVASATSLFAVAVCVAVLPALYSEIDNVHNEILDAVAVFRVETDSAWLDMMDVQIAVSPPSRPRQNPFNSVFRIKRQRYGGLPNYCQCELLKPICRPGPPGP</sequence>
<gene>
    <name evidence="3" type="ORF">NBR_LOCUS3821</name>
</gene>
<protein>
    <submittedName>
        <fullName evidence="5">Col_cuticle_N domain-containing protein</fullName>
    </submittedName>
</protein>
<name>A0A0N4XMR7_NIPBR</name>